<dbReference type="PANTHER" id="PTHR24399">
    <property type="entry name" value="ZINC FINGER AND BTB DOMAIN-CONTAINING"/>
    <property type="match status" value="1"/>
</dbReference>
<keyword evidence="3" id="KW-0479">Metal-binding</keyword>
<dbReference type="Pfam" id="PF12171">
    <property type="entry name" value="zf-C2H2_jaz"/>
    <property type="match status" value="2"/>
</dbReference>
<dbReference type="Proteomes" id="UP000594454">
    <property type="component" value="Chromosome 4"/>
</dbReference>
<evidence type="ECO:0000256" key="4">
    <source>
        <dbReference type="ARBA" id="ARBA00022737"/>
    </source>
</evidence>
<feature type="domain" description="C2H2-type" evidence="12">
    <location>
        <begin position="431"/>
        <end position="458"/>
    </location>
</feature>
<keyword evidence="14" id="KW-1185">Reference proteome</keyword>
<evidence type="ECO:0000313" key="13">
    <source>
        <dbReference type="EMBL" id="CAD7086824.1"/>
    </source>
</evidence>
<dbReference type="GO" id="GO:0000978">
    <property type="term" value="F:RNA polymerase II cis-regulatory region sequence-specific DNA binding"/>
    <property type="evidence" value="ECO:0007669"/>
    <property type="project" value="TreeGrafter"/>
</dbReference>
<dbReference type="GO" id="GO:0005654">
    <property type="term" value="C:nucleoplasm"/>
    <property type="evidence" value="ECO:0007669"/>
    <property type="project" value="TreeGrafter"/>
</dbReference>
<dbReference type="PANTHER" id="PTHR24399:SF23">
    <property type="entry name" value="C2H2-TYPE DOMAIN-CONTAINING PROTEIN"/>
    <property type="match status" value="1"/>
</dbReference>
<keyword evidence="5 11" id="KW-0863">Zinc-finger</keyword>
<feature type="domain" description="C2H2-type" evidence="12">
    <location>
        <begin position="182"/>
        <end position="204"/>
    </location>
</feature>
<evidence type="ECO:0000256" key="8">
    <source>
        <dbReference type="ARBA" id="ARBA00023125"/>
    </source>
</evidence>
<evidence type="ECO:0000256" key="7">
    <source>
        <dbReference type="ARBA" id="ARBA00023015"/>
    </source>
</evidence>
<name>A0A7R8YVZ3_HERIL</name>
<dbReference type="SMART" id="SM00355">
    <property type="entry name" value="ZnF_C2H2"/>
    <property type="match status" value="12"/>
</dbReference>
<dbReference type="Pfam" id="PF00096">
    <property type="entry name" value="zf-C2H2"/>
    <property type="match status" value="6"/>
</dbReference>
<feature type="domain" description="C2H2-type" evidence="12">
    <location>
        <begin position="571"/>
        <end position="596"/>
    </location>
</feature>
<dbReference type="SMART" id="SM00451">
    <property type="entry name" value="ZnF_U1"/>
    <property type="match status" value="3"/>
</dbReference>
<dbReference type="InterPro" id="IPR013087">
    <property type="entry name" value="Znf_C2H2_type"/>
</dbReference>
<evidence type="ECO:0000256" key="2">
    <source>
        <dbReference type="ARBA" id="ARBA00006991"/>
    </source>
</evidence>
<dbReference type="SUPFAM" id="SSF57667">
    <property type="entry name" value="beta-beta-alpha zinc fingers"/>
    <property type="match status" value="5"/>
</dbReference>
<dbReference type="InParanoid" id="A0A7R8YVZ3"/>
<feature type="domain" description="C2H2-type" evidence="12">
    <location>
        <begin position="403"/>
        <end position="430"/>
    </location>
</feature>
<dbReference type="InterPro" id="IPR022755">
    <property type="entry name" value="Znf_C2H2_jaz"/>
</dbReference>
<keyword evidence="10" id="KW-0539">Nucleus</keyword>
<protein>
    <recommendedName>
        <fullName evidence="12">C2H2-type domain-containing protein</fullName>
    </recommendedName>
</protein>
<dbReference type="EMBL" id="LR899012">
    <property type="protein sequence ID" value="CAD7086824.1"/>
    <property type="molecule type" value="Genomic_DNA"/>
</dbReference>
<feature type="domain" description="C2H2-type" evidence="12">
    <location>
        <begin position="543"/>
        <end position="570"/>
    </location>
</feature>
<keyword evidence="8" id="KW-0238">DNA-binding</keyword>
<reference evidence="13 14" key="1">
    <citation type="submission" date="2020-11" db="EMBL/GenBank/DDBJ databases">
        <authorList>
            <person name="Wallbank WR R."/>
            <person name="Pardo Diaz C."/>
            <person name="Kozak K."/>
            <person name="Martin S."/>
            <person name="Jiggins C."/>
            <person name="Moest M."/>
            <person name="Warren A I."/>
            <person name="Generalovic N T."/>
            <person name="Byers J.R.P. K."/>
            <person name="Montejo-Kovacevich G."/>
            <person name="Yen C E."/>
        </authorList>
    </citation>
    <scope>NUCLEOTIDE SEQUENCE [LARGE SCALE GENOMIC DNA]</scope>
</reference>
<evidence type="ECO:0000256" key="11">
    <source>
        <dbReference type="PROSITE-ProRule" id="PRU00042"/>
    </source>
</evidence>
<evidence type="ECO:0000256" key="9">
    <source>
        <dbReference type="ARBA" id="ARBA00023163"/>
    </source>
</evidence>
<dbReference type="OrthoDB" id="427030at2759"/>
<keyword evidence="6" id="KW-0862">Zinc</keyword>
<dbReference type="FunFam" id="3.30.160.60:FF:000100">
    <property type="entry name" value="Zinc finger 45-like"/>
    <property type="match status" value="1"/>
</dbReference>
<evidence type="ECO:0000256" key="10">
    <source>
        <dbReference type="ARBA" id="ARBA00023242"/>
    </source>
</evidence>
<keyword evidence="4" id="KW-0677">Repeat</keyword>
<evidence type="ECO:0000313" key="14">
    <source>
        <dbReference type="Proteomes" id="UP000594454"/>
    </source>
</evidence>
<dbReference type="OMA" id="YKSHERT"/>
<evidence type="ECO:0000256" key="5">
    <source>
        <dbReference type="ARBA" id="ARBA00022771"/>
    </source>
</evidence>
<dbReference type="FunFam" id="3.30.160.60:FF:000414">
    <property type="entry name" value="Zinc finger protein 398"/>
    <property type="match status" value="1"/>
</dbReference>
<dbReference type="PROSITE" id="PS00028">
    <property type="entry name" value="ZINC_FINGER_C2H2_1"/>
    <property type="match status" value="12"/>
</dbReference>
<feature type="domain" description="C2H2-type" evidence="12">
    <location>
        <begin position="515"/>
        <end position="542"/>
    </location>
</feature>
<dbReference type="GO" id="GO:0001227">
    <property type="term" value="F:DNA-binding transcription repressor activity, RNA polymerase II-specific"/>
    <property type="evidence" value="ECO:0007669"/>
    <property type="project" value="TreeGrafter"/>
</dbReference>
<evidence type="ECO:0000256" key="1">
    <source>
        <dbReference type="ARBA" id="ARBA00004123"/>
    </source>
</evidence>
<dbReference type="InterPro" id="IPR003604">
    <property type="entry name" value="Matrin/U1-like-C_Znf_C2H2"/>
</dbReference>
<dbReference type="Gene3D" id="3.30.160.60">
    <property type="entry name" value="Classic Zinc Finger"/>
    <property type="match status" value="7"/>
</dbReference>
<keyword evidence="9" id="KW-0804">Transcription</keyword>
<gene>
    <name evidence="13" type="ORF">HERILL_LOCUS9567</name>
</gene>
<feature type="domain" description="C2H2-type" evidence="12">
    <location>
        <begin position="273"/>
        <end position="295"/>
    </location>
</feature>
<organism evidence="13 14">
    <name type="scientific">Hermetia illucens</name>
    <name type="common">Black soldier fly</name>
    <dbReference type="NCBI Taxonomy" id="343691"/>
    <lineage>
        <taxon>Eukaryota</taxon>
        <taxon>Metazoa</taxon>
        <taxon>Ecdysozoa</taxon>
        <taxon>Arthropoda</taxon>
        <taxon>Hexapoda</taxon>
        <taxon>Insecta</taxon>
        <taxon>Pterygota</taxon>
        <taxon>Neoptera</taxon>
        <taxon>Endopterygota</taxon>
        <taxon>Diptera</taxon>
        <taxon>Brachycera</taxon>
        <taxon>Stratiomyomorpha</taxon>
        <taxon>Stratiomyidae</taxon>
        <taxon>Hermetiinae</taxon>
        <taxon>Hermetia</taxon>
    </lineage>
</organism>
<dbReference type="AlphaFoldDB" id="A0A7R8YVZ3"/>
<accession>A0A7R8YVZ3</accession>
<evidence type="ECO:0000259" key="12">
    <source>
        <dbReference type="PROSITE" id="PS50157"/>
    </source>
</evidence>
<sequence>MSEYDIEYYYLSDSEIKGEFNFEDEENRRFVATEVDSRGYEAKCGEIFVSNSGKYTFVCEFCNGRYEDMGSFGNHLSEVHLDYDPEGTSSVVSETELKVVNEHPDESGDTNSYEVVKEVWQSNDDDLMGTPPPADCEFIESPTPADIEFIESPTPADFEFIGSPATADSTLVETTSPGDSDLYCKPCDRQFKTQLAFSRHKNIHKCKLIAQHLAKKALTLSDSQTNSNKILRKKSESYGHYLTETSSPAISTEALTPAVSTVIETPTPTDSDLYCKLCDRQFKTKLAFSRHINIHKCKLIAQHLAKKALLWSDSPKPHLTAKISIDSPKMQTDFGEYFCSFCNCFFETKLSFKDHTLTRHGDKIPEALRDDPSHRTCKFCHMKFDNVRERVRHELTHDEEKPFRCALCPKTFRLNVQRQMHNHSHTGAHPYPCPHCPKAFTTQINRLQHIRGHFGIKRFSCEYCGKKFITNVQRNIHVRVHTREKPYQCEECGERFRVSGQLLMHRRRHSNVRDFKCDICGKSFFAKAELQSHQVSHFPDRPFECAECGKKFQRKKNLTAHQKLHMPERKYECKICEKKFAQAAGLYSHKKRHAVL</sequence>
<keyword evidence="7" id="KW-0805">Transcription regulation</keyword>
<dbReference type="InterPro" id="IPR036236">
    <property type="entry name" value="Znf_C2H2_sf"/>
</dbReference>
<evidence type="ECO:0000256" key="6">
    <source>
        <dbReference type="ARBA" id="ARBA00022833"/>
    </source>
</evidence>
<proteinExistence type="inferred from homology"/>
<dbReference type="GO" id="GO:0008270">
    <property type="term" value="F:zinc ion binding"/>
    <property type="evidence" value="ECO:0007669"/>
    <property type="project" value="UniProtKB-KW"/>
</dbReference>
<comment type="subcellular location">
    <subcellularLocation>
        <location evidence="1">Nucleus</location>
    </subcellularLocation>
</comment>
<feature type="domain" description="C2H2-type" evidence="12">
    <location>
        <begin position="459"/>
        <end position="486"/>
    </location>
</feature>
<dbReference type="PROSITE" id="PS50157">
    <property type="entry name" value="ZINC_FINGER_C2H2_2"/>
    <property type="match status" value="10"/>
</dbReference>
<feature type="domain" description="C2H2-type" evidence="12">
    <location>
        <begin position="375"/>
        <end position="402"/>
    </location>
</feature>
<dbReference type="FunFam" id="3.30.160.60:FF:000931">
    <property type="entry name" value="zinc finger protein 697"/>
    <property type="match status" value="1"/>
</dbReference>
<evidence type="ECO:0000256" key="3">
    <source>
        <dbReference type="ARBA" id="ARBA00022723"/>
    </source>
</evidence>
<comment type="similarity">
    <text evidence="2">Belongs to the krueppel C2H2-type zinc-finger protein family.</text>
</comment>
<feature type="domain" description="C2H2-type" evidence="12">
    <location>
        <begin position="487"/>
        <end position="514"/>
    </location>
</feature>